<dbReference type="AlphaFoldDB" id="A0A9D1TI04"/>
<gene>
    <name evidence="13 17" type="primary">miaB</name>
    <name evidence="17" type="ORF">H9746_06970</name>
</gene>
<dbReference type="SFLD" id="SFLDF00273">
    <property type="entry name" value="(dimethylallyl)adenosine_tRNA"/>
    <property type="match status" value="1"/>
</dbReference>
<evidence type="ECO:0000313" key="18">
    <source>
        <dbReference type="Proteomes" id="UP000886808"/>
    </source>
</evidence>
<dbReference type="PROSITE" id="PS50926">
    <property type="entry name" value="TRAM"/>
    <property type="match status" value="1"/>
</dbReference>
<dbReference type="FunFam" id="3.80.30.20:FF:000001">
    <property type="entry name" value="tRNA-2-methylthio-N(6)-dimethylallyladenosine synthase 2"/>
    <property type="match status" value="1"/>
</dbReference>
<comment type="catalytic activity">
    <reaction evidence="9 13">
        <text>N(6)-dimethylallyladenosine(37) in tRNA + (sulfur carrier)-SH + AH2 + 2 S-adenosyl-L-methionine = 2-methylsulfanyl-N(6)-dimethylallyladenosine(37) in tRNA + (sulfur carrier)-H + 5'-deoxyadenosine + L-methionine + A + S-adenosyl-L-homocysteine + 2 H(+)</text>
        <dbReference type="Rhea" id="RHEA:37067"/>
        <dbReference type="Rhea" id="RHEA-COMP:10375"/>
        <dbReference type="Rhea" id="RHEA-COMP:10376"/>
        <dbReference type="Rhea" id="RHEA-COMP:14737"/>
        <dbReference type="Rhea" id="RHEA-COMP:14739"/>
        <dbReference type="ChEBI" id="CHEBI:13193"/>
        <dbReference type="ChEBI" id="CHEBI:15378"/>
        <dbReference type="ChEBI" id="CHEBI:17319"/>
        <dbReference type="ChEBI" id="CHEBI:17499"/>
        <dbReference type="ChEBI" id="CHEBI:29917"/>
        <dbReference type="ChEBI" id="CHEBI:57844"/>
        <dbReference type="ChEBI" id="CHEBI:57856"/>
        <dbReference type="ChEBI" id="CHEBI:59789"/>
        <dbReference type="ChEBI" id="CHEBI:64428"/>
        <dbReference type="ChEBI" id="CHEBI:74415"/>
        <dbReference type="ChEBI" id="CHEBI:74417"/>
        <dbReference type="EC" id="2.8.4.3"/>
    </reaction>
</comment>
<evidence type="ECO:0000256" key="3">
    <source>
        <dbReference type="ARBA" id="ARBA00022679"/>
    </source>
</evidence>
<feature type="domain" description="Radical SAM core" evidence="16">
    <location>
        <begin position="182"/>
        <end position="412"/>
    </location>
</feature>
<evidence type="ECO:0000256" key="12">
    <source>
        <dbReference type="ARBA" id="ARBA00081141"/>
    </source>
</evidence>
<comment type="caution">
    <text evidence="17">The sequence shown here is derived from an EMBL/GenBank/DDBJ whole genome shotgun (WGS) entry which is preliminary data.</text>
</comment>
<dbReference type="InterPro" id="IPR013848">
    <property type="entry name" value="Methylthiotransferase_N"/>
</dbReference>
<dbReference type="EC" id="2.8.4.3" evidence="8 13"/>
<feature type="domain" description="TRAM" evidence="14">
    <location>
        <begin position="415"/>
        <end position="476"/>
    </location>
</feature>
<dbReference type="FunFam" id="3.40.50.12160:FF:000003">
    <property type="entry name" value="CDK5 regulatory subunit-associated protein 1"/>
    <property type="match status" value="1"/>
</dbReference>
<dbReference type="PROSITE" id="PS01278">
    <property type="entry name" value="MTTASE_RADICAL"/>
    <property type="match status" value="1"/>
</dbReference>
<dbReference type="PROSITE" id="PS51918">
    <property type="entry name" value="RADICAL_SAM"/>
    <property type="match status" value="1"/>
</dbReference>
<dbReference type="Pfam" id="PF04055">
    <property type="entry name" value="Radical_SAM"/>
    <property type="match status" value="1"/>
</dbReference>
<comment type="similarity">
    <text evidence="13">Belongs to the methylthiotransferase family. MiaB subfamily.</text>
</comment>
<sequence>MSKTVPTAVSEQEVQQQLAYIDRIAAYNRDFEQQNGRKPKAYTQTFGCQQNEADTERIVGMLHEMGYEKTEQTDNADVLIYNTCAVREHAESRALGNIGALSHLKKERPEITIGLCGCMVQQEHIPDKIRKSYPQVNLLFGTHMLWKFPELMYRRVVKNEKKVFDISGDAKGTIAEGLPVERNKGARAWLSIMYGCNNFCTYCIVPYVRGRERSRSPEDIENELLELVKQGYKDITLLGQNVNSYGKDLGIEIDFSDLLRRLNNVEGDFQLRFMTSHPKDASKKLFDTMAECDKIAKQLHLPFQSGSDTVLKRMNRGYTAEHYKELIAYARSKMPEITLSSDIIVGFPDETDEDFEKTLELVKEIGFDVLYTFLYSKRSGTPAAEYPDSTTKEQKQKRFERLLKAQDECVLPKQNAYMGKTLRVLVDGNSKDSEYPYTARTEGGLLVCCNGDNIKIGEFATVTIDKTSLRCLFARQ</sequence>
<dbReference type="Gene3D" id="3.80.30.20">
    <property type="entry name" value="tm_1862 like domain"/>
    <property type="match status" value="1"/>
</dbReference>
<comment type="subcellular location">
    <subcellularLocation>
        <location evidence="13">Cytoplasm</location>
    </subcellularLocation>
</comment>
<dbReference type="NCBIfam" id="TIGR00089">
    <property type="entry name" value="MiaB/RimO family radical SAM methylthiotransferase"/>
    <property type="match status" value="1"/>
</dbReference>
<dbReference type="NCBIfam" id="TIGR01574">
    <property type="entry name" value="miaB-methiolase"/>
    <property type="match status" value="1"/>
</dbReference>
<evidence type="ECO:0000256" key="9">
    <source>
        <dbReference type="ARBA" id="ARBA00051425"/>
    </source>
</evidence>
<evidence type="ECO:0000259" key="16">
    <source>
        <dbReference type="PROSITE" id="PS51918"/>
    </source>
</evidence>
<dbReference type="InterPro" id="IPR002792">
    <property type="entry name" value="TRAM_dom"/>
</dbReference>
<dbReference type="PANTHER" id="PTHR43020:SF2">
    <property type="entry name" value="MITOCHONDRIAL TRNA METHYLTHIOTRANSFERASE CDK5RAP1"/>
    <property type="match status" value="1"/>
</dbReference>
<dbReference type="SUPFAM" id="SSF102114">
    <property type="entry name" value="Radical SAM enzymes"/>
    <property type="match status" value="1"/>
</dbReference>
<dbReference type="SFLD" id="SFLDG01061">
    <property type="entry name" value="methylthiotransferase"/>
    <property type="match status" value="1"/>
</dbReference>
<organism evidence="17 18">
    <name type="scientific">Candidatus Butyricicoccus avistercoris</name>
    <dbReference type="NCBI Taxonomy" id="2838518"/>
    <lineage>
        <taxon>Bacteria</taxon>
        <taxon>Bacillati</taxon>
        <taxon>Bacillota</taxon>
        <taxon>Clostridia</taxon>
        <taxon>Eubacteriales</taxon>
        <taxon>Butyricicoccaceae</taxon>
        <taxon>Butyricicoccus</taxon>
    </lineage>
</organism>
<feature type="binding site" evidence="13">
    <location>
        <position position="84"/>
    </location>
    <ligand>
        <name>[4Fe-4S] cluster</name>
        <dbReference type="ChEBI" id="CHEBI:49883"/>
        <label>1</label>
    </ligand>
</feature>
<dbReference type="SFLD" id="SFLDG01082">
    <property type="entry name" value="B12-binding_domain_containing"/>
    <property type="match status" value="1"/>
</dbReference>
<feature type="binding site" evidence="13">
    <location>
        <position position="48"/>
    </location>
    <ligand>
        <name>[4Fe-4S] cluster</name>
        <dbReference type="ChEBI" id="CHEBI:49883"/>
        <label>1</label>
    </ligand>
</feature>
<keyword evidence="13" id="KW-0963">Cytoplasm</keyword>
<evidence type="ECO:0000256" key="10">
    <source>
        <dbReference type="ARBA" id="ARBA00068570"/>
    </source>
</evidence>
<evidence type="ECO:0000313" key="17">
    <source>
        <dbReference type="EMBL" id="HIV62564.1"/>
    </source>
</evidence>
<evidence type="ECO:0000256" key="11">
    <source>
        <dbReference type="ARBA" id="ARBA00080698"/>
    </source>
</evidence>
<dbReference type="InterPro" id="IPR007197">
    <property type="entry name" value="rSAM"/>
</dbReference>
<dbReference type="Proteomes" id="UP000886808">
    <property type="component" value="Unassembled WGS sequence"/>
</dbReference>
<evidence type="ECO:0000256" key="2">
    <source>
        <dbReference type="ARBA" id="ARBA00022485"/>
    </source>
</evidence>
<dbReference type="GO" id="GO:0051539">
    <property type="term" value="F:4 iron, 4 sulfur cluster binding"/>
    <property type="evidence" value="ECO:0007669"/>
    <property type="project" value="UniProtKB-UniRule"/>
</dbReference>
<evidence type="ECO:0000256" key="4">
    <source>
        <dbReference type="ARBA" id="ARBA00022691"/>
    </source>
</evidence>
<dbReference type="Pfam" id="PF00919">
    <property type="entry name" value="UPF0004"/>
    <property type="match status" value="1"/>
</dbReference>
<dbReference type="InterPro" id="IPR005839">
    <property type="entry name" value="Methylthiotransferase"/>
</dbReference>
<comment type="subunit">
    <text evidence="13">Monomer.</text>
</comment>
<evidence type="ECO:0000259" key="15">
    <source>
        <dbReference type="PROSITE" id="PS51449"/>
    </source>
</evidence>
<feature type="binding site" evidence="13">
    <location>
        <position position="203"/>
    </location>
    <ligand>
        <name>[4Fe-4S] cluster</name>
        <dbReference type="ChEBI" id="CHEBI:49883"/>
        <label>2</label>
        <note>4Fe-4S-S-AdoMet</note>
    </ligand>
</feature>
<feature type="binding site" evidence="13">
    <location>
        <position position="118"/>
    </location>
    <ligand>
        <name>[4Fe-4S] cluster</name>
        <dbReference type="ChEBI" id="CHEBI:49883"/>
        <label>1</label>
    </ligand>
</feature>
<evidence type="ECO:0000256" key="8">
    <source>
        <dbReference type="ARBA" id="ARBA00033765"/>
    </source>
</evidence>
<dbReference type="InterPro" id="IPR006463">
    <property type="entry name" value="MiaB_methiolase"/>
</dbReference>
<dbReference type="Gene3D" id="3.40.50.12160">
    <property type="entry name" value="Methylthiotransferase, N-terminal domain"/>
    <property type="match status" value="1"/>
</dbReference>
<dbReference type="PANTHER" id="PTHR43020">
    <property type="entry name" value="CDK5 REGULATORY SUBUNIT-ASSOCIATED PROTEIN 1"/>
    <property type="match status" value="1"/>
</dbReference>
<keyword evidence="4 13" id="KW-0949">S-adenosyl-L-methionine</keyword>
<keyword evidence="6 13" id="KW-0408">Iron</keyword>
<protein>
    <recommendedName>
        <fullName evidence="10 13">tRNA-2-methylthio-N(6)-dimethylallyladenosine synthase</fullName>
        <ecNumber evidence="8 13">2.8.4.3</ecNumber>
    </recommendedName>
    <alternativeName>
        <fullName evidence="12 13">(Dimethylallyl)adenosine tRNA methylthiotransferase MiaB</fullName>
    </alternativeName>
    <alternativeName>
        <fullName evidence="11 13">tRNA-i(6)A37 methylthiotransferase</fullName>
    </alternativeName>
</protein>
<keyword evidence="5 13" id="KW-0479">Metal-binding</keyword>
<dbReference type="InterPro" id="IPR020612">
    <property type="entry name" value="Methylthiotransferase_CS"/>
</dbReference>
<dbReference type="GO" id="GO:0046872">
    <property type="term" value="F:metal ion binding"/>
    <property type="evidence" value="ECO:0007669"/>
    <property type="project" value="UniProtKB-KW"/>
</dbReference>
<dbReference type="SFLD" id="SFLDS00029">
    <property type="entry name" value="Radical_SAM"/>
    <property type="match status" value="1"/>
</dbReference>
<reference evidence="17" key="1">
    <citation type="journal article" date="2021" name="PeerJ">
        <title>Extensive microbial diversity within the chicken gut microbiome revealed by metagenomics and culture.</title>
        <authorList>
            <person name="Gilroy R."/>
            <person name="Ravi A."/>
            <person name="Getino M."/>
            <person name="Pursley I."/>
            <person name="Horton D.L."/>
            <person name="Alikhan N.F."/>
            <person name="Baker D."/>
            <person name="Gharbi K."/>
            <person name="Hall N."/>
            <person name="Watson M."/>
            <person name="Adriaenssens E.M."/>
            <person name="Foster-Nyarko E."/>
            <person name="Jarju S."/>
            <person name="Secka A."/>
            <person name="Antonio M."/>
            <person name="Oren A."/>
            <person name="Chaudhuri R.R."/>
            <person name="La Ragione R."/>
            <person name="Hildebrand F."/>
            <person name="Pallen M.J."/>
        </authorList>
    </citation>
    <scope>NUCLEOTIDE SEQUENCE</scope>
    <source>
        <strain evidence="17">CHK193-4272</strain>
    </source>
</reference>
<feature type="binding site" evidence="13">
    <location>
        <position position="200"/>
    </location>
    <ligand>
        <name>[4Fe-4S] cluster</name>
        <dbReference type="ChEBI" id="CHEBI:49883"/>
        <label>2</label>
        <note>4Fe-4S-S-AdoMet</note>
    </ligand>
</feature>
<dbReference type="PROSITE" id="PS51449">
    <property type="entry name" value="MTTASE_N"/>
    <property type="match status" value="1"/>
</dbReference>
<dbReference type="GO" id="GO:0005829">
    <property type="term" value="C:cytosol"/>
    <property type="evidence" value="ECO:0007669"/>
    <property type="project" value="TreeGrafter"/>
</dbReference>
<dbReference type="EMBL" id="DXIE01000037">
    <property type="protein sequence ID" value="HIV62564.1"/>
    <property type="molecule type" value="Genomic_DNA"/>
</dbReference>
<reference evidence="17" key="2">
    <citation type="submission" date="2021-04" db="EMBL/GenBank/DDBJ databases">
        <authorList>
            <person name="Gilroy R."/>
        </authorList>
    </citation>
    <scope>NUCLEOTIDE SEQUENCE</scope>
    <source>
        <strain evidence="17">CHK193-4272</strain>
    </source>
</reference>
<keyword evidence="3 13" id="KW-0808">Transferase</keyword>
<evidence type="ECO:0000259" key="14">
    <source>
        <dbReference type="PROSITE" id="PS50926"/>
    </source>
</evidence>
<name>A0A9D1TI04_9FIRM</name>
<feature type="domain" description="MTTase N-terminal" evidence="15">
    <location>
        <begin position="39"/>
        <end position="157"/>
    </location>
</feature>
<proteinExistence type="inferred from homology"/>
<evidence type="ECO:0000256" key="13">
    <source>
        <dbReference type="HAMAP-Rule" id="MF_01864"/>
    </source>
</evidence>
<keyword evidence="7 13" id="KW-0411">Iron-sulfur</keyword>
<comment type="cofactor">
    <cofactor evidence="13">
        <name>[4Fe-4S] cluster</name>
        <dbReference type="ChEBI" id="CHEBI:49883"/>
    </cofactor>
    <text evidence="13">Binds 2 [4Fe-4S] clusters. One cluster is coordinated with 3 cysteines and an exchangeable S-adenosyl-L-methionine.</text>
</comment>
<dbReference type="SMART" id="SM00729">
    <property type="entry name" value="Elp3"/>
    <property type="match status" value="1"/>
</dbReference>
<evidence type="ECO:0000256" key="6">
    <source>
        <dbReference type="ARBA" id="ARBA00023004"/>
    </source>
</evidence>
<accession>A0A9D1TI04</accession>
<dbReference type="InterPro" id="IPR058240">
    <property type="entry name" value="rSAM_sf"/>
</dbReference>
<dbReference type="GO" id="GO:0035597">
    <property type="term" value="F:tRNA-2-methylthio-N(6)-dimethylallyladenosine(37) synthase activity"/>
    <property type="evidence" value="ECO:0007669"/>
    <property type="project" value="UniProtKB-EC"/>
</dbReference>
<comment type="function">
    <text evidence="1 13">Catalyzes the methylthiolation of N6-(dimethylallyl)adenosine (i(6)A), leading to the formation of 2-methylthio-N6-(dimethylallyl)adenosine (ms(2)i(6)A) at position 37 in tRNAs that read codons beginning with uridine.</text>
</comment>
<dbReference type="CDD" id="cd01335">
    <property type="entry name" value="Radical_SAM"/>
    <property type="match status" value="1"/>
</dbReference>
<keyword evidence="2 13" id="KW-0004">4Fe-4S</keyword>
<evidence type="ECO:0000256" key="5">
    <source>
        <dbReference type="ARBA" id="ARBA00022723"/>
    </source>
</evidence>
<dbReference type="InterPro" id="IPR006638">
    <property type="entry name" value="Elp3/MiaA/NifB-like_rSAM"/>
</dbReference>
<dbReference type="Pfam" id="PF01938">
    <property type="entry name" value="TRAM"/>
    <property type="match status" value="1"/>
</dbReference>
<feature type="binding site" evidence="13">
    <location>
        <position position="196"/>
    </location>
    <ligand>
        <name>[4Fe-4S] cluster</name>
        <dbReference type="ChEBI" id="CHEBI:49883"/>
        <label>2</label>
        <note>4Fe-4S-S-AdoMet</note>
    </ligand>
</feature>
<dbReference type="InterPro" id="IPR038135">
    <property type="entry name" value="Methylthiotransferase_N_sf"/>
</dbReference>
<dbReference type="InterPro" id="IPR023404">
    <property type="entry name" value="rSAM_horseshoe"/>
</dbReference>
<dbReference type="HAMAP" id="MF_01864">
    <property type="entry name" value="tRNA_metthiotr_MiaB"/>
    <property type="match status" value="1"/>
</dbReference>
<keyword evidence="13" id="KW-0819">tRNA processing</keyword>
<evidence type="ECO:0000256" key="7">
    <source>
        <dbReference type="ARBA" id="ARBA00023014"/>
    </source>
</evidence>
<evidence type="ECO:0000256" key="1">
    <source>
        <dbReference type="ARBA" id="ARBA00003234"/>
    </source>
</evidence>